<dbReference type="RefSeq" id="WP_187247787.1">
    <property type="nucleotide sequence ID" value="NZ_BAAAOK010000031.1"/>
</dbReference>
<dbReference type="EMBL" id="JABVEC010000047">
    <property type="protein sequence ID" value="MBC6470749.1"/>
    <property type="molecule type" value="Genomic_DNA"/>
</dbReference>
<proteinExistence type="predicted"/>
<protein>
    <submittedName>
        <fullName evidence="2">MFS transporter</fullName>
    </submittedName>
</protein>
<evidence type="ECO:0000256" key="1">
    <source>
        <dbReference type="SAM" id="Phobius"/>
    </source>
</evidence>
<keyword evidence="1" id="KW-0472">Membrane</keyword>
<keyword evidence="1" id="KW-0812">Transmembrane</keyword>
<evidence type="ECO:0000313" key="2">
    <source>
        <dbReference type="EMBL" id="MBC6470749.1"/>
    </source>
</evidence>
<reference evidence="2 3" key="1">
    <citation type="submission" date="2020-06" db="EMBL/GenBank/DDBJ databases">
        <title>Actinomadura xiongansis sp. nov., isolated from soil of Baiyangdian.</title>
        <authorList>
            <person name="Zhang X."/>
        </authorList>
    </citation>
    <scope>NUCLEOTIDE SEQUENCE [LARGE SCALE GENOMIC DNA]</scope>
    <source>
        <strain evidence="2 3">HBUM206468</strain>
    </source>
</reference>
<feature type="transmembrane region" description="Helical" evidence="1">
    <location>
        <begin position="63"/>
        <end position="82"/>
    </location>
</feature>
<keyword evidence="1" id="KW-1133">Transmembrane helix</keyword>
<evidence type="ECO:0000313" key="3">
    <source>
        <dbReference type="Proteomes" id="UP000805614"/>
    </source>
</evidence>
<accession>A0ABR7M0V8</accession>
<dbReference type="Proteomes" id="UP000805614">
    <property type="component" value="Unassembled WGS sequence"/>
</dbReference>
<organism evidence="2 3">
    <name type="scientific">Actinomadura alba</name>
    <dbReference type="NCBI Taxonomy" id="406431"/>
    <lineage>
        <taxon>Bacteria</taxon>
        <taxon>Bacillati</taxon>
        <taxon>Actinomycetota</taxon>
        <taxon>Actinomycetes</taxon>
        <taxon>Streptosporangiales</taxon>
        <taxon>Thermomonosporaceae</taxon>
        <taxon>Actinomadura</taxon>
    </lineage>
</organism>
<feature type="transmembrane region" description="Helical" evidence="1">
    <location>
        <begin position="38"/>
        <end position="56"/>
    </location>
</feature>
<feature type="transmembrane region" description="Helical" evidence="1">
    <location>
        <begin position="109"/>
        <end position="127"/>
    </location>
</feature>
<name>A0ABR7M0V8_9ACTN</name>
<sequence length="201" mass="20651">MAIRPFLRLGRAGVFSAVCVTLAATGHALVSGAPVAPWAVAVGFAGVVALSLTLAGHERAFPTILGGLLGGQFMLHVLFSAAEPETSAPASAAAHAGHQLTALAAHRPGLSMMLAHYAAALLVALWLRRGERAVWALTRQVAALAARPARGLLAAARTTSITGPVRVPVTVTPTARPIGRMLRHAVSRRGPPLRSKALSPA</sequence>
<comment type="caution">
    <text evidence="2">The sequence shown here is derived from an EMBL/GenBank/DDBJ whole genome shotgun (WGS) entry which is preliminary data.</text>
</comment>
<gene>
    <name evidence="2" type="ORF">HKK74_35450</name>
</gene>
<keyword evidence="3" id="KW-1185">Reference proteome</keyword>